<name>A0ACB8ATI4_9AGAM</name>
<organism evidence="1 2">
    <name type="scientific">Hygrophoropsis aurantiaca</name>
    <dbReference type="NCBI Taxonomy" id="72124"/>
    <lineage>
        <taxon>Eukaryota</taxon>
        <taxon>Fungi</taxon>
        <taxon>Dikarya</taxon>
        <taxon>Basidiomycota</taxon>
        <taxon>Agaricomycotina</taxon>
        <taxon>Agaricomycetes</taxon>
        <taxon>Agaricomycetidae</taxon>
        <taxon>Boletales</taxon>
        <taxon>Coniophorineae</taxon>
        <taxon>Hygrophoropsidaceae</taxon>
        <taxon>Hygrophoropsis</taxon>
    </lineage>
</organism>
<proteinExistence type="predicted"/>
<sequence length="787" mass="84945">MSSRPSRSSSIPIPRSTVSSSPARSIESVISIPFSASPLQSRPRLISQGRSRAPATLDEYRGLSVSQIARGRGPPVVGSPVRSTSRSFTHNTLSSDRSSPRTYEPRVIRADTIRNPDPVCPSTISVSPSRTRRASASSFGLRAPSIHRPPLPVSGSSTTPSATTSSPFPRPSYLDYSALRELLHTDTPSQLAPLPKTETYDSGHAGRRGVRSVSSDSDGEDHFISREPLSSIPASLPPSTILRLPTRWSEEYRHASLSVSNDGRDLTYQGASNGTEKDPGAARTMYPVPPACGIFYYEVEITSNSKGSKGHISVGFIGHNVKITRLPGWEPNSWGYHGDDGSSFAAETSGTPYGPNFGAGDIIGCGIDFSQNRIFYTKNGALLGMVFENVGKDCSLYPAVGLCHSGESIRANFGQESFKYDIDDHVQQQRDQTWANIQATPLKWPLGGTSISTEHSAERSFDDTSEERMKLPINELVLSYLSHHGYARAARAFETQCKSRGGLPEPGSTNYASSSPASSKTTLTEDHGMDMDETPFRTLNDIELRTRIVRSVTAGDIDSALSDTQSHFPAVLAHDEGIMLFKLRCRKFVELVLEAAELKKKMKAEDYDMAIDSGTVADNGFKSGVDGMDIDNEEFPDDGMMTNGFGGGSAAIAIKGKRKQSFVSQSSSMDATAQYGSALERAVTYGQKLQDDYKNPEVRAIFKRTSVIIAFDDPLEAGGDAAEIAGQPARAALATELNQAILRSQGRPAQPALERLYRQSAACLMQLALTGVGAAAFADVTKEILDV</sequence>
<keyword evidence="2" id="KW-1185">Reference proteome</keyword>
<reference evidence="1" key="1">
    <citation type="journal article" date="2021" name="New Phytol.">
        <title>Evolutionary innovations through gain and loss of genes in the ectomycorrhizal Boletales.</title>
        <authorList>
            <person name="Wu G."/>
            <person name="Miyauchi S."/>
            <person name="Morin E."/>
            <person name="Kuo A."/>
            <person name="Drula E."/>
            <person name="Varga T."/>
            <person name="Kohler A."/>
            <person name="Feng B."/>
            <person name="Cao Y."/>
            <person name="Lipzen A."/>
            <person name="Daum C."/>
            <person name="Hundley H."/>
            <person name="Pangilinan J."/>
            <person name="Johnson J."/>
            <person name="Barry K."/>
            <person name="LaButti K."/>
            <person name="Ng V."/>
            <person name="Ahrendt S."/>
            <person name="Min B."/>
            <person name="Choi I.G."/>
            <person name="Park H."/>
            <person name="Plett J.M."/>
            <person name="Magnuson J."/>
            <person name="Spatafora J.W."/>
            <person name="Nagy L.G."/>
            <person name="Henrissat B."/>
            <person name="Grigoriev I.V."/>
            <person name="Yang Z.L."/>
            <person name="Xu J."/>
            <person name="Martin F.M."/>
        </authorList>
    </citation>
    <scope>NUCLEOTIDE SEQUENCE</scope>
    <source>
        <strain evidence="1">ATCC 28755</strain>
    </source>
</reference>
<dbReference type="Proteomes" id="UP000790377">
    <property type="component" value="Unassembled WGS sequence"/>
</dbReference>
<evidence type="ECO:0000313" key="1">
    <source>
        <dbReference type="EMBL" id="KAH7916479.1"/>
    </source>
</evidence>
<accession>A0ACB8ATI4</accession>
<comment type="caution">
    <text evidence="1">The sequence shown here is derived from an EMBL/GenBank/DDBJ whole genome shotgun (WGS) entry which is preliminary data.</text>
</comment>
<evidence type="ECO:0000313" key="2">
    <source>
        <dbReference type="Proteomes" id="UP000790377"/>
    </source>
</evidence>
<protein>
    <submittedName>
        <fullName evidence="1">Uncharacterized protein</fullName>
    </submittedName>
</protein>
<gene>
    <name evidence="1" type="ORF">BJ138DRAFT_1139812</name>
</gene>
<dbReference type="EMBL" id="MU267591">
    <property type="protein sequence ID" value="KAH7916479.1"/>
    <property type="molecule type" value="Genomic_DNA"/>
</dbReference>